<evidence type="ECO:0000256" key="6">
    <source>
        <dbReference type="ARBA" id="ARBA00023033"/>
    </source>
</evidence>
<evidence type="ECO:0000256" key="2">
    <source>
        <dbReference type="ARBA" id="ARBA00022617"/>
    </source>
</evidence>
<keyword evidence="3" id="KW-0479">Metal-binding</keyword>
<dbReference type="AlphaFoldDB" id="A0ABD1ZAV4"/>
<evidence type="ECO:0000313" key="7">
    <source>
        <dbReference type="EMBL" id="KAL2644891.1"/>
    </source>
</evidence>
<evidence type="ECO:0000256" key="3">
    <source>
        <dbReference type="ARBA" id="ARBA00022723"/>
    </source>
</evidence>
<dbReference type="GO" id="GO:0004497">
    <property type="term" value="F:monooxygenase activity"/>
    <property type="evidence" value="ECO:0007669"/>
    <property type="project" value="UniProtKB-KW"/>
</dbReference>
<keyword evidence="4" id="KW-0560">Oxidoreductase</keyword>
<dbReference type="SUPFAM" id="SSF48264">
    <property type="entry name" value="Cytochrome P450"/>
    <property type="match status" value="1"/>
</dbReference>
<keyword evidence="2" id="KW-0349">Heme</keyword>
<proteinExistence type="inferred from homology"/>
<evidence type="ECO:0000256" key="4">
    <source>
        <dbReference type="ARBA" id="ARBA00023002"/>
    </source>
</evidence>
<name>A0ABD1ZAV4_9MARC</name>
<dbReference type="GO" id="GO:0046872">
    <property type="term" value="F:metal ion binding"/>
    <property type="evidence" value="ECO:0007669"/>
    <property type="project" value="UniProtKB-KW"/>
</dbReference>
<dbReference type="Proteomes" id="UP001605036">
    <property type="component" value="Unassembled WGS sequence"/>
</dbReference>
<sequence>MEWKRESDDRGAGALTMDNLSAMKYSWKVIQDALRLEPPAATAFYEATTNIEYNGYLIPKGWMLMWSNQHLHYDLRFFQDPITFHPSRKAAVSEDTIALERYDNFLTLIDCRNIVFMDVVSF</sequence>
<comment type="caution">
    <text evidence="7">The sequence shown here is derived from an EMBL/GenBank/DDBJ whole genome shotgun (WGS) entry which is preliminary data.</text>
</comment>
<organism evidence="7 8">
    <name type="scientific">Riccia fluitans</name>
    <dbReference type="NCBI Taxonomy" id="41844"/>
    <lineage>
        <taxon>Eukaryota</taxon>
        <taxon>Viridiplantae</taxon>
        <taxon>Streptophyta</taxon>
        <taxon>Embryophyta</taxon>
        <taxon>Marchantiophyta</taxon>
        <taxon>Marchantiopsida</taxon>
        <taxon>Marchantiidae</taxon>
        <taxon>Marchantiales</taxon>
        <taxon>Ricciaceae</taxon>
        <taxon>Riccia</taxon>
    </lineage>
</organism>
<dbReference type="EMBL" id="JBHFFA010000002">
    <property type="protein sequence ID" value="KAL2644891.1"/>
    <property type="molecule type" value="Genomic_DNA"/>
</dbReference>
<evidence type="ECO:0000256" key="1">
    <source>
        <dbReference type="ARBA" id="ARBA00010617"/>
    </source>
</evidence>
<dbReference type="Gene3D" id="1.10.630.10">
    <property type="entry name" value="Cytochrome P450"/>
    <property type="match status" value="1"/>
</dbReference>
<comment type="similarity">
    <text evidence="1">Belongs to the cytochrome P450 family.</text>
</comment>
<dbReference type="PANTHER" id="PTHR24286:SF384">
    <property type="entry name" value="P450, PUTATIVE (EUROFUNG)-RELATED"/>
    <property type="match status" value="1"/>
</dbReference>
<keyword evidence="8" id="KW-1185">Reference proteome</keyword>
<evidence type="ECO:0008006" key="9">
    <source>
        <dbReference type="Google" id="ProtNLM"/>
    </source>
</evidence>
<keyword evidence="6" id="KW-0503">Monooxygenase</keyword>
<dbReference type="Pfam" id="PF00067">
    <property type="entry name" value="p450"/>
    <property type="match status" value="1"/>
</dbReference>
<evidence type="ECO:0000313" key="8">
    <source>
        <dbReference type="Proteomes" id="UP001605036"/>
    </source>
</evidence>
<protein>
    <recommendedName>
        <fullName evidence="9">Cytochrome P450</fullName>
    </recommendedName>
</protein>
<dbReference type="PANTHER" id="PTHR24286">
    <property type="entry name" value="CYTOCHROME P450 26"/>
    <property type="match status" value="1"/>
</dbReference>
<reference evidence="7 8" key="1">
    <citation type="submission" date="2024-09" db="EMBL/GenBank/DDBJ databases">
        <title>Chromosome-scale assembly of Riccia fluitans.</title>
        <authorList>
            <person name="Paukszto L."/>
            <person name="Sawicki J."/>
            <person name="Karawczyk K."/>
            <person name="Piernik-Szablinska J."/>
            <person name="Szczecinska M."/>
            <person name="Mazdziarz M."/>
        </authorList>
    </citation>
    <scope>NUCLEOTIDE SEQUENCE [LARGE SCALE GENOMIC DNA]</scope>
    <source>
        <strain evidence="7">Rf_01</strain>
        <tissue evidence="7">Aerial parts of the thallus</tissue>
    </source>
</reference>
<gene>
    <name evidence="7" type="ORF">R1flu_012478</name>
</gene>
<accession>A0ABD1ZAV4</accession>
<keyword evidence="5" id="KW-0408">Iron</keyword>
<evidence type="ECO:0000256" key="5">
    <source>
        <dbReference type="ARBA" id="ARBA00023004"/>
    </source>
</evidence>
<dbReference type="InterPro" id="IPR036396">
    <property type="entry name" value="Cyt_P450_sf"/>
</dbReference>
<dbReference type="InterPro" id="IPR001128">
    <property type="entry name" value="Cyt_P450"/>
</dbReference>